<gene>
    <name evidence="2" type="ORF">BBOU_0859</name>
</gene>
<dbReference type="AlphaFoldDB" id="A0A086ZLB3"/>
<keyword evidence="3" id="KW-1185">Reference proteome</keyword>
<proteinExistence type="predicted"/>
<evidence type="ECO:0000313" key="2">
    <source>
        <dbReference type="EMBL" id="KFI47313.1"/>
    </source>
</evidence>
<feature type="region of interest" description="Disordered" evidence="1">
    <location>
        <begin position="59"/>
        <end position="85"/>
    </location>
</feature>
<comment type="caution">
    <text evidence="2">The sequence shown here is derived from an EMBL/GenBank/DDBJ whole genome shotgun (WGS) entry which is preliminary data.</text>
</comment>
<reference evidence="2 3" key="1">
    <citation type="submission" date="2014-03" db="EMBL/GenBank/DDBJ databases">
        <title>Genomics of Bifidobacteria.</title>
        <authorList>
            <person name="Ventura M."/>
            <person name="Milani C."/>
            <person name="Lugli G.A."/>
        </authorList>
    </citation>
    <scope>NUCLEOTIDE SEQUENCE [LARGE SCALE GENOMIC DNA]</scope>
    <source>
        <strain evidence="2 3">LMG 10736</strain>
    </source>
</reference>
<dbReference type="EMBL" id="JGYQ01000013">
    <property type="protein sequence ID" value="KFI47313.1"/>
    <property type="molecule type" value="Genomic_DNA"/>
</dbReference>
<sequence length="108" mass="12359">MGRDENHPKSLLSQTRNVVIAPMVTQPSRKRTVKTHTTHYPFGTRTRYIHHCANQRYAGHLPTHSQPSTTHKKGQAMTEQLPRMDSTLAALDRLMSESRDDDDDHKEA</sequence>
<evidence type="ECO:0000256" key="1">
    <source>
        <dbReference type="SAM" id="MobiDB-lite"/>
    </source>
</evidence>
<accession>A0A086ZLB3</accession>
<protein>
    <submittedName>
        <fullName evidence="2">Uncharacterized protein</fullName>
    </submittedName>
</protein>
<organism evidence="2 3">
    <name type="scientific">Bifidobacterium boum</name>
    <dbReference type="NCBI Taxonomy" id="78343"/>
    <lineage>
        <taxon>Bacteria</taxon>
        <taxon>Bacillati</taxon>
        <taxon>Actinomycetota</taxon>
        <taxon>Actinomycetes</taxon>
        <taxon>Bifidobacteriales</taxon>
        <taxon>Bifidobacteriaceae</taxon>
        <taxon>Bifidobacterium</taxon>
    </lineage>
</organism>
<name>A0A086ZLB3_9BIFI</name>
<dbReference type="Proteomes" id="UP000029093">
    <property type="component" value="Unassembled WGS sequence"/>
</dbReference>
<evidence type="ECO:0000313" key="3">
    <source>
        <dbReference type="Proteomes" id="UP000029093"/>
    </source>
</evidence>